<dbReference type="Proteomes" id="UP000001555">
    <property type="component" value="Unassembled WGS sequence"/>
</dbReference>
<dbReference type="EMBL" id="ABJB010437011">
    <property type="status" value="NOT_ANNOTATED_CDS"/>
    <property type="molecule type" value="Genomic_DNA"/>
</dbReference>
<protein>
    <submittedName>
        <fullName evidence="1 2">Uncharacterized protein</fullName>
    </submittedName>
</protein>
<proteinExistence type="predicted"/>
<dbReference type="EMBL" id="ABJB010764999">
    <property type="status" value="NOT_ANNOTATED_CDS"/>
    <property type="molecule type" value="Genomic_DNA"/>
</dbReference>
<dbReference type="EMBL" id="DS883358">
    <property type="protein sequence ID" value="EEC15125.1"/>
    <property type="molecule type" value="Genomic_DNA"/>
</dbReference>
<dbReference type="EMBL" id="ABJB010096715">
    <property type="status" value="NOT_ANNOTATED_CDS"/>
    <property type="molecule type" value="Genomic_DNA"/>
</dbReference>
<dbReference type="EnsemblMetazoa" id="ISCW011265-RA">
    <property type="protein sequence ID" value="ISCW011265-PA"/>
    <property type="gene ID" value="ISCW011265"/>
</dbReference>
<reference evidence="1 3" key="1">
    <citation type="submission" date="2008-03" db="EMBL/GenBank/DDBJ databases">
        <title>Annotation of Ixodes scapularis.</title>
        <authorList>
            <consortium name="Ixodes scapularis Genome Project Consortium"/>
            <person name="Caler E."/>
            <person name="Hannick L.I."/>
            <person name="Bidwell S."/>
            <person name="Joardar V."/>
            <person name="Thiagarajan M."/>
            <person name="Amedeo P."/>
            <person name="Galinsky K.J."/>
            <person name="Schobel S."/>
            <person name="Inman J."/>
            <person name="Hostetler J."/>
            <person name="Miller J."/>
            <person name="Hammond M."/>
            <person name="Megy K."/>
            <person name="Lawson D."/>
            <person name="Kodira C."/>
            <person name="Sutton G."/>
            <person name="Meyer J."/>
            <person name="Hill C.A."/>
            <person name="Birren B."/>
            <person name="Nene V."/>
            <person name="Collins F."/>
            <person name="Alarcon-Chaidez F."/>
            <person name="Wikel S."/>
            <person name="Strausberg R."/>
        </authorList>
    </citation>
    <scope>NUCLEOTIDE SEQUENCE [LARGE SCALE GENOMIC DNA]</scope>
    <source>
        <strain evidence="3">Wikel</strain>
        <strain evidence="1">Wikel colony</strain>
    </source>
</reference>
<dbReference type="InParanoid" id="B7Q8F3"/>
<dbReference type="HOGENOM" id="CLU_2944265_0_0_1"/>
<dbReference type="VEuPathDB" id="VectorBase:ISCI011265"/>
<evidence type="ECO:0000313" key="1">
    <source>
        <dbReference type="EMBL" id="EEC15125.1"/>
    </source>
</evidence>
<organism>
    <name type="scientific">Ixodes scapularis</name>
    <name type="common">Black-legged tick</name>
    <name type="synonym">Deer tick</name>
    <dbReference type="NCBI Taxonomy" id="6945"/>
    <lineage>
        <taxon>Eukaryota</taxon>
        <taxon>Metazoa</taxon>
        <taxon>Ecdysozoa</taxon>
        <taxon>Arthropoda</taxon>
        <taxon>Chelicerata</taxon>
        <taxon>Arachnida</taxon>
        <taxon>Acari</taxon>
        <taxon>Parasitiformes</taxon>
        <taxon>Ixodida</taxon>
        <taxon>Ixodoidea</taxon>
        <taxon>Ixodidae</taxon>
        <taxon>Ixodinae</taxon>
        <taxon>Ixodes</taxon>
    </lineage>
</organism>
<keyword evidence="3" id="KW-1185">Reference proteome</keyword>
<name>B7Q8F3_IXOSC</name>
<dbReference type="PaxDb" id="6945-B7Q8F3"/>
<dbReference type="VEuPathDB" id="VectorBase:ISCW011265"/>
<gene>
    <name evidence="1" type="ORF">IscW_ISCW011265</name>
</gene>
<sequence length="60" mass="6468">MLISLKKLARDGCCGQFASGVRLESFVGVLTNCASHAAVPRAVSRRCCRRCGQLPGSSWR</sequence>
<reference evidence="2" key="2">
    <citation type="submission" date="2020-05" db="UniProtKB">
        <authorList>
            <consortium name="EnsemblMetazoa"/>
        </authorList>
    </citation>
    <scope>IDENTIFICATION</scope>
    <source>
        <strain evidence="2">wikel</strain>
    </source>
</reference>
<accession>B7Q8F3</accession>
<evidence type="ECO:0000313" key="2">
    <source>
        <dbReference type="EnsemblMetazoa" id="ISCW011265-PA"/>
    </source>
</evidence>
<evidence type="ECO:0000313" key="3">
    <source>
        <dbReference type="Proteomes" id="UP000001555"/>
    </source>
</evidence>
<dbReference type="AlphaFoldDB" id="B7Q8F3"/>